<proteinExistence type="predicted"/>
<dbReference type="EMBL" id="PPCX01000010">
    <property type="protein sequence ID" value="PQL12163.1"/>
    <property type="molecule type" value="Genomic_DNA"/>
</dbReference>
<dbReference type="Pfam" id="PF05973">
    <property type="entry name" value="Gp49"/>
    <property type="match status" value="1"/>
</dbReference>
<name>A0ABX5BXC6_9FIRM</name>
<dbReference type="Proteomes" id="UP000238774">
    <property type="component" value="Unassembled WGS sequence"/>
</dbReference>
<sequence>MDTFSIVFYETLRGEKPAKVFLNELSDKQRAKTIRDLKILELYGNRLREPQSKHLEDGIYELRTKQGSNISRILYFFFVGRQIVLTNGFVKKSMKTPKNAIELAVRYKNDYIERYT</sequence>
<evidence type="ECO:0000313" key="1">
    <source>
        <dbReference type="EMBL" id="PQL12163.1"/>
    </source>
</evidence>
<evidence type="ECO:0000313" key="2">
    <source>
        <dbReference type="Proteomes" id="UP000238774"/>
    </source>
</evidence>
<dbReference type="InterPro" id="IPR009241">
    <property type="entry name" value="HigB-like"/>
</dbReference>
<accession>A0ABX5BXC6</accession>
<gene>
    <name evidence="1" type="ORF">VRHSUH09_07035</name>
</gene>
<organism evidence="1 2">
    <name type="scientific">Veillonella rogosae JCM 15642</name>
    <dbReference type="NCBI Taxonomy" id="1298595"/>
    <lineage>
        <taxon>Bacteria</taxon>
        <taxon>Bacillati</taxon>
        <taxon>Bacillota</taxon>
        <taxon>Negativicutes</taxon>
        <taxon>Veillonellales</taxon>
        <taxon>Veillonellaceae</taxon>
        <taxon>Veillonella</taxon>
    </lineage>
</organism>
<protein>
    <submittedName>
        <fullName evidence="1">Type II toxin-antitoxin system RelE/ParE family toxin</fullName>
    </submittedName>
</protein>
<comment type="caution">
    <text evidence="1">The sequence shown here is derived from an EMBL/GenBank/DDBJ whole genome shotgun (WGS) entry which is preliminary data.</text>
</comment>
<reference evidence="1 2" key="1">
    <citation type="submission" date="2018-01" db="EMBL/GenBank/DDBJ databases">
        <title>Draft genome sequences of clinical isolates and type strains of oral Veillonella including Veillonella infantum sp., nov.</title>
        <authorList>
            <person name="Mashima I."/>
            <person name="Liao Y.-C."/>
            <person name="Sabharwal A."/>
            <person name="Haase E.M."/>
            <person name="Nakazawa F."/>
            <person name="Scannapieco F.A."/>
        </authorList>
    </citation>
    <scope>NUCLEOTIDE SEQUENCE [LARGE SCALE GENOMIC DNA]</scope>
    <source>
        <strain evidence="1 2">JCM 15642</strain>
    </source>
</reference>
<keyword evidence="2" id="KW-1185">Reference proteome</keyword>